<protein>
    <submittedName>
        <fullName evidence="2">Uncharacterized protein</fullName>
    </submittedName>
</protein>
<evidence type="ECO:0000313" key="2">
    <source>
        <dbReference type="EMBL" id="ACY76248.1"/>
    </source>
</evidence>
<feature type="region of interest" description="Disordered" evidence="1">
    <location>
        <begin position="1"/>
        <end position="20"/>
    </location>
</feature>
<evidence type="ECO:0000256" key="1">
    <source>
        <dbReference type="SAM" id="MobiDB-lite"/>
    </source>
</evidence>
<dbReference type="EMBL" id="GU071093">
    <property type="protein sequence ID" value="ACY76248.1"/>
    <property type="molecule type" value="Genomic_DNA"/>
</dbReference>
<dbReference type="Proteomes" id="UP000258925">
    <property type="component" value="Segment"/>
</dbReference>
<evidence type="ECO:0000313" key="3">
    <source>
        <dbReference type="Proteomes" id="UP000258925"/>
    </source>
</evidence>
<reference evidence="2 3" key="1">
    <citation type="submission" date="2009-10" db="EMBL/GenBank/DDBJ databases">
        <title>The Genome Sequence of Prochlorococcus phage P-SSP7.</title>
        <authorList>
            <consortium name="The Broad Institute Genome Sequencing Platform"/>
            <person name="Henn M.R."/>
            <person name="Sullivan M.S."/>
            <person name="Osburne M.S."/>
            <person name="Levin J."/>
            <person name="Malboeuf C."/>
            <person name="Casali M."/>
            <person name="Russ C."/>
            <person name="Lennon N."/>
            <person name="Chapman S.B."/>
            <person name="Erlich R."/>
            <person name="Young S.K."/>
            <person name="Koehrsen M."/>
            <person name="Yandava C."/>
            <person name="Zeng Q."/>
            <person name="Alvarado L."/>
            <person name="Anderson S."/>
            <person name="Berlin A."/>
            <person name="Borenstein D."/>
            <person name="Chen Z."/>
            <person name="Engels R."/>
            <person name="Freedman E."/>
            <person name="Gellesch M."/>
            <person name="Goldberg J."/>
            <person name="Green L."/>
            <person name="Griggs A."/>
            <person name="Gujja S."/>
            <person name="Heilman E.R."/>
            <person name="Heiman D."/>
            <person name="Hepburn T."/>
            <person name="Howarth C."/>
            <person name="Jen D."/>
            <person name="Larson L."/>
            <person name="Lewis B."/>
            <person name="Mehta T."/>
            <person name="Park D."/>
            <person name="Pearson M."/>
            <person name="Richards J."/>
            <person name="Rizzolo K."/>
            <person name="Roberts A."/>
            <person name="Ryan E."/>
            <person name="Saif S."/>
            <person name="Shea T."/>
            <person name="Shenoy N."/>
            <person name="Sisk P."/>
            <person name="Stolte C."/>
            <person name="Sykes S."/>
            <person name="Walk T."/>
            <person name="White J."/>
            <person name="Yu Q."/>
            <person name="Coleman M.L."/>
            <person name="Huang K.H."/>
            <person name="Weigele P.R."/>
            <person name="DeFrancesco A.S."/>
            <person name="Kern S.E."/>
            <person name="Thompson L.R."/>
            <person name="Fu R."/>
            <person name="Hombeck B."/>
            <person name="Chisholm S.W."/>
            <person name="Haas B."/>
            <person name="Nusbaum C."/>
            <person name="Birren B."/>
        </authorList>
    </citation>
    <scope>NUCLEOTIDE SEQUENCE [LARGE SCALE GENOMIC DNA]</scope>
    <source>
        <strain evidence="2 3">P-SSP7</strain>
    </source>
</reference>
<sequence>MAGGAKYANGNYKSQQKAYNKTKKGLALRVNANAINRAKGTYGNGDGKDVAHKKGKQNSKKAKDATLQSPSKNRKSRLKIRK</sequence>
<feature type="compositionally biased region" description="Basic residues" evidence="1">
    <location>
        <begin position="72"/>
        <end position="82"/>
    </location>
</feature>
<organism evidence="2 3">
    <name type="scientific">Prochlorococcus phage P-SSP7</name>
    <dbReference type="NCBI Taxonomy" id="268748"/>
    <lineage>
        <taxon>Viruses</taxon>
        <taxon>Duplodnaviria</taxon>
        <taxon>Heunggongvirae</taxon>
        <taxon>Uroviricota</taxon>
        <taxon>Caudoviricetes</taxon>
        <taxon>Autographivirales</taxon>
        <taxon>Sechaudvirinae</taxon>
        <taxon>Tiamatvirus</taxon>
    </lineage>
</organism>
<accession>D1LWI9</accession>
<organismHost>
    <name type="scientific">Prochlorococcus</name>
    <dbReference type="NCBI Taxonomy" id="1218"/>
</organismHost>
<dbReference type="RefSeq" id="YP_214225.1">
    <property type="nucleotide sequence ID" value="NC_006882.2"/>
</dbReference>
<name>D1LWI9_BPPRP</name>
<feature type="region of interest" description="Disordered" evidence="1">
    <location>
        <begin position="37"/>
        <end position="82"/>
    </location>
</feature>
<dbReference type="KEGG" id="vg:3294725"/>
<gene>
    <name evidence="2" type="ORF">PCPG_00047</name>
</gene>
<proteinExistence type="predicted"/>